<dbReference type="Pfam" id="PF05649">
    <property type="entry name" value="Peptidase_M13_N"/>
    <property type="match status" value="1"/>
</dbReference>
<dbReference type="InterPro" id="IPR042089">
    <property type="entry name" value="Peptidase_M13_dom_2"/>
</dbReference>
<dbReference type="GO" id="GO:0005886">
    <property type="term" value="C:plasma membrane"/>
    <property type="evidence" value="ECO:0007669"/>
    <property type="project" value="TreeGrafter"/>
</dbReference>
<evidence type="ECO:0000259" key="3">
    <source>
        <dbReference type="Pfam" id="PF05649"/>
    </source>
</evidence>
<protein>
    <submittedName>
        <fullName evidence="4">Putative peptidase family m13</fullName>
    </submittedName>
</protein>
<dbReference type="SUPFAM" id="SSF55486">
    <property type="entry name" value="Metalloproteases ('zincins'), catalytic domain"/>
    <property type="match status" value="1"/>
</dbReference>
<dbReference type="AlphaFoldDB" id="A0A023FW25"/>
<reference evidence="4" key="1">
    <citation type="submission" date="2014-03" db="EMBL/GenBank/DDBJ databases">
        <title>The sialotranscriptome of Amblyomma triste, Amblyomma parvum and Amblyomma cajennense ticks, uncovered by 454-based RNA-seq.</title>
        <authorList>
            <person name="Garcia G.R."/>
            <person name="Gardinassi L.G."/>
            <person name="Ribeiro J.M."/>
            <person name="Anatrielo E."/>
            <person name="Ferreira B.R."/>
            <person name="Moreira H.N."/>
            <person name="Mafra C."/>
            <person name="Olegario M.M."/>
            <person name="Szabo P.J."/>
            <person name="Miranda-Santos I.K."/>
            <person name="Maruyama S.R."/>
        </authorList>
    </citation>
    <scope>NUCLEOTIDE SEQUENCE</scope>
    <source>
        <strain evidence="4">Araguapaz</strain>
        <tissue evidence="4">Salivary glands</tissue>
    </source>
</reference>
<dbReference type="PROSITE" id="PS51885">
    <property type="entry name" value="NEPRILYSIN"/>
    <property type="match status" value="1"/>
</dbReference>
<dbReference type="GO" id="GO:0016485">
    <property type="term" value="P:protein processing"/>
    <property type="evidence" value="ECO:0007669"/>
    <property type="project" value="TreeGrafter"/>
</dbReference>
<organism evidence="4">
    <name type="scientific">Amblyomma parvum</name>
    <name type="common">South American tick</name>
    <dbReference type="NCBI Taxonomy" id="251391"/>
    <lineage>
        <taxon>Eukaryota</taxon>
        <taxon>Metazoa</taxon>
        <taxon>Ecdysozoa</taxon>
        <taxon>Arthropoda</taxon>
        <taxon>Chelicerata</taxon>
        <taxon>Arachnida</taxon>
        <taxon>Acari</taxon>
        <taxon>Parasitiformes</taxon>
        <taxon>Ixodida</taxon>
        <taxon>Ixodoidea</taxon>
        <taxon>Ixodidae</taxon>
        <taxon>Amblyomminae</taxon>
        <taxon>Amblyomma</taxon>
    </lineage>
</organism>
<dbReference type="EMBL" id="GBBL01001299">
    <property type="protein sequence ID" value="JAC26021.1"/>
    <property type="molecule type" value="mRNA"/>
</dbReference>
<evidence type="ECO:0000256" key="2">
    <source>
        <dbReference type="SAM" id="Phobius"/>
    </source>
</evidence>
<dbReference type="InterPro" id="IPR000718">
    <property type="entry name" value="Peptidase_M13"/>
</dbReference>
<feature type="domain" description="Peptidase M13 N-terminal" evidence="3">
    <location>
        <begin position="107"/>
        <end position="372"/>
    </location>
</feature>
<dbReference type="Gene3D" id="1.10.1380.10">
    <property type="entry name" value="Neutral endopeptidase , domain2"/>
    <property type="match status" value="1"/>
</dbReference>
<feature type="non-terminal residue" evidence="4">
    <location>
        <position position="373"/>
    </location>
</feature>
<keyword evidence="2" id="KW-0472">Membrane</keyword>
<proteinExistence type="evidence at transcript level"/>
<dbReference type="InterPro" id="IPR024079">
    <property type="entry name" value="MetalloPept_cat_dom_sf"/>
</dbReference>
<name>A0A023FW25_AMBPA</name>
<comment type="similarity">
    <text evidence="1">Belongs to the peptidase M13 family.</text>
</comment>
<dbReference type="Gene3D" id="3.40.390.10">
    <property type="entry name" value="Collagenase (Catalytic Domain)"/>
    <property type="match status" value="1"/>
</dbReference>
<dbReference type="GO" id="GO:0004222">
    <property type="term" value="F:metalloendopeptidase activity"/>
    <property type="evidence" value="ECO:0007669"/>
    <property type="project" value="InterPro"/>
</dbReference>
<dbReference type="InterPro" id="IPR008753">
    <property type="entry name" value="Peptidase_M13_N"/>
</dbReference>
<evidence type="ECO:0000313" key="4">
    <source>
        <dbReference type="EMBL" id="JAC26021.1"/>
    </source>
</evidence>
<feature type="transmembrane region" description="Helical" evidence="2">
    <location>
        <begin position="43"/>
        <end position="67"/>
    </location>
</feature>
<accession>A0A023FW25</accession>
<dbReference type="PANTHER" id="PTHR11733">
    <property type="entry name" value="ZINC METALLOPROTEASE FAMILY M13 NEPRILYSIN-RELATED"/>
    <property type="match status" value="1"/>
</dbReference>
<keyword evidence="2" id="KW-0812">Transmembrane</keyword>
<evidence type="ECO:0000256" key="1">
    <source>
        <dbReference type="ARBA" id="ARBA00007357"/>
    </source>
</evidence>
<sequence length="373" mass="42427">MSRLTSLYSVCAVTHRRVRWTIYTDAPAFAVRPQTFNLFSFSLILWLAAMPATRLVIALCLSTWTTMTASGMAVLRSPEENYTVCNSTVCKQRAMFINASLDRCVSPCEDFYQYACGGWIKNHTIPASRSSTGNFDLLHDELQKTLRSLLENMTLVYECQNITDKVAVAYNACMAVPTSPDRHDVMMAILNVSGMARWPITNESEEVFKNCTEVLNTTGVFTVLSVNVGRDLKMLNSNIIGIDQIGFGTVGRNQLIHPDKEGNKKIIEAYKNLIKTALRFVRPNISEWNLTKLADDIVDLEGQLANLTAPPEERRDFLQIYNRTTIRELEAMSPHIRLLDLLKKQFSRVNITLYDNETVEFYASKYYQKLDHF</sequence>
<keyword evidence="2" id="KW-1133">Transmembrane helix</keyword>
<dbReference type="PANTHER" id="PTHR11733:SF167">
    <property type="entry name" value="FI17812P1-RELATED"/>
    <property type="match status" value="1"/>
</dbReference>